<dbReference type="AlphaFoldDB" id="A0A0C7QN55"/>
<dbReference type="EMBL" id="CEKZ01000022">
    <property type="protein sequence ID" value="CEQ04991.1"/>
    <property type="molecule type" value="Genomic_DNA"/>
</dbReference>
<evidence type="ECO:0000256" key="1">
    <source>
        <dbReference type="SAM" id="Phobius"/>
    </source>
</evidence>
<dbReference type="Proteomes" id="UP000049127">
    <property type="component" value="Unassembled WGS sequence"/>
</dbReference>
<dbReference type="RefSeq" id="WP_055342990.1">
    <property type="nucleotide sequence ID" value="NZ_CEKZ01000022.1"/>
</dbReference>
<protein>
    <recommendedName>
        <fullName evidence="4">Fimbrial assembly family protein</fullName>
    </recommendedName>
</protein>
<accession>A0A0C7QN55</accession>
<reference evidence="2 3" key="1">
    <citation type="submission" date="2015-01" db="EMBL/GenBank/DDBJ databases">
        <authorList>
            <person name="Aslett A.Martin."/>
            <person name="De Silva Nishadi"/>
        </authorList>
    </citation>
    <scope>NUCLEOTIDE SEQUENCE [LARGE SCALE GENOMIC DNA]</scope>
    <source>
        <strain evidence="2 3">R28058</strain>
    </source>
</reference>
<evidence type="ECO:0000313" key="2">
    <source>
        <dbReference type="EMBL" id="CEQ04991.1"/>
    </source>
</evidence>
<gene>
    <name evidence="2" type="ORF">R28058_27081</name>
</gene>
<feature type="transmembrane region" description="Helical" evidence="1">
    <location>
        <begin position="21"/>
        <end position="42"/>
    </location>
</feature>
<dbReference type="OrthoDB" id="10012722at2"/>
<keyword evidence="1" id="KW-0812">Transmembrane</keyword>
<keyword evidence="1" id="KW-0472">Membrane</keyword>
<name>A0A0C7QN55_PARSO</name>
<sequence length="154" mass="18181">MDYIKILNFFEEKEYKRKLTIFQLTSIIIIFTVLIVNFNLWMKVNKQENEINERKDKLNAAQEISYIGNNNLKIREAYRIIDLVKNVNILTLEIYDGKLKIKGQAQDSNQIKYFTNEMKRIKNLKNCNVESINQEGDIYKFDMSATIGGDDEIQ</sequence>
<evidence type="ECO:0008006" key="4">
    <source>
        <dbReference type="Google" id="ProtNLM"/>
    </source>
</evidence>
<evidence type="ECO:0000313" key="3">
    <source>
        <dbReference type="Proteomes" id="UP000049127"/>
    </source>
</evidence>
<organism evidence="2 3">
    <name type="scientific">Paraclostridium sordellii</name>
    <name type="common">Clostridium sordellii</name>
    <dbReference type="NCBI Taxonomy" id="1505"/>
    <lineage>
        <taxon>Bacteria</taxon>
        <taxon>Bacillati</taxon>
        <taxon>Bacillota</taxon>
        <taxon>Clostridia</taxon>
        <taxon>Peptostreptococcales</taxon>
        <taxon>Peptostreptococcaceae</taxon>
        <taxon>Paraclostridium</taxon>
    </lineage>
</organism>
<proteinExistence type="predicted"/>
<keyword evidence="1" id="KW-1133">Transmembrane helix</keyword>